<gene>
    <name evidence="3" type="ORF">AZF04_03015</name>
</gene>
<dbReference type="InterPro" id="IPR036390">
    <property type="entry name" value="WH_DNA-bd_sf"/>
</dbReference>
<dbReference type="Proteomes" id="UP000075806">
    <property type="component" value="Unassembled WGS sequence"/>
</dbReference>
<keyword evidence="4" id="KW-1185">Reference proteome</keyword>
<dbReference type="OrthoDB" id="9783723at2"/>
<dbReference type="PANTHER" id="PTHR43252">
    <property type="entry name" value="TRANSCRIPTIONAL REGULATOR YQJI"/>
    <property type="match status" value="1"/>
</dbReference>
<accession>A0A162E5C7</accession>
<dbReference type="STRING" id="519424.AZF04_03015"/>
<evidence type="ECO:0000259" key="1">
    <source>
        <dbReference type="Pfam" id="PF03551"/>
    </source>
</evidence>
<dbReference type="Gene3D" id="6.10.140.190">
    <property type="match status" value="1"/>
</dbReference>
<evidence type="ECO:0000259" key="2">
    <source>
        <dbReference type="Pfam" id="PF10400"/>
    </source>
</evidence>
<dbReference type="InterPro" id="IPR005149">
    <property type="entry name" value="Tscrpt_reg_PadR_N"/>
</dbReference>
<evidence type="ECO:0000313" key="3">
    <source>
        <dbReference type="EMBL" id="KYG31769.1"/>
    </source>
</evidence>
<feature type="domain" description="Transcription regulator PadR C-terminal" evidence="2">
    <location>
        <begin position="92"/>
        <end position="177"/>
    </location>
</feature>
<feature type="domain" description="Transcription regulator PadR N-terminal" evidence="1">
    <location>
        <begin position="8"/>
        <end position="79"/>
    </location>
</feature>
<protein>
    <recommendedName>
        <fullName evidence="5">PadR family transcriptional regulator</fullName>
    </recommendedName>
</protein>
<comment type="caution">
    <text evidence="3">The sequence shown here is derived from an EMBL/GenBank/DDBJ whole genome shotgun (WGS) entry which is preliminary data.</text>
</comment>
<dbReference type="AlphaFoldDB" id="A0A162E5C7"/>
<dbReference type="RefSeq" id="WP_061948152.1">
    <property type="nucleotide sequence ID" value="NZ_LTAO01000012.1"/>
</dbReference>
<dbReference type="InterPro" id="IPR018309">
    <property type="entry name" value="Tscrpt_reg_PadR_C"/>
</dbReference>
<reference evidence="3" key="1">
    <citation type="submission" date="2016-02" db="EMBL/GenBank/DDBJ databases">
        <title>Genome sequence of Bacillus trypoxylicola KCTC 13244(T).</title>
        <authorList>
            <person name="Jeong H."/>
            <person name="Park S.-H."/>
            <person name="Choi S.-K."/>
        </authorList>
    </citation>
    <scope>NUCLEOTIDE SEQUENCE [LARGE SCALE GENOMIC DNA]</scope>
    <source>
        <strain evidence="3">KCTC 13244</strain>
    </source>
</reference>
<dbReference type="Pfam" id="PF03551">
    <property type="entry name" value="PadR"/>
    <property type="match status" value="1"/>
</dbReference>
<evidence type="ECO:0008006" key="5">
    <source>
        <dbReference type="Google" id="ProtNLM"/>
    </source>
</evidence>
<dbReference type="Gene3D" id="1.10.10.10">
    <property type="entry name" value="Winged helix-like DNA-binding domain superfamily/Winged helix DNA-binding domain"/>
    <property type="match status" value="1"/>
</dbReference>
<dbReference type="EMBL" id="LTAO01000012">
    <property type="protein sequence ID" value="KYG31769.1"/>
    <property type="molecule type" value="Genomic_DNA"/>
</dbReference>
<dbReference type="InterPro" id="IPR036388">
    <property type="entry name" value="WH-like_DNA-bd_sf"/>
</dbReference>
<name>A0A162E5C7_9BACI</name>
<dbReference type="Pfam" id="PF10400">
    <property type="entry name" value="Vir_act_alpha_C"/>
    <property type="match status" value="1"/>
</dbReference>
<dbReference type="PANTHER" id="PTHR43252:SF6">
    <property type="entry name" value="NEGATIVE TRANSCRIPTION REGULATOR PADR"/>
    <property type="match status" value="1"/>
</dbReference>
<sequence length="227" mass="26911">MSLRYATLGLLSKWEASGYDIKKEFHDIMSIFWHTHLSQIYPELKKLENENLISSKLIPQMGKPDKKIYSITEDGREVLLKWLLESNEIPKIKDSFLMQTFFLDNIPVDEVLLKLNMQKKERRQRLEIMKIMSKEKLESIKERNVMTARILMASAVLRRGIEQEKQYIKWCEETISLVEYCKYLWEKNDDYLTPSTENVESQNTTSIPFTEVEDVLLKYFADIVDEV</sequence>
<proteinExistence type="predicted"/>
<evidence type="ECO:0000313" key="4">
    <source>
        <dbReference type="Proteomes" id="UP000075806"/>
    </source>
</evidence>
<organism evidence="3 4">
    <name type="scientific">Alkalihalobacillus trypoxylicola</name>
    <dbReference type="NCBI Taxonomy" id="519424"/>
    <lineage>
        <taxon>Bacteria</taxon>
        <taxon>Bacillati</taxon>
        <taxon>Bacillota</taxon>
        <taxon>Bacilli</taxon>
        <taxon>Bacillales</taxon>
        <taxon>Bacillaceae</taxon>
        <taxon>Alkalihalobacillus</taxon>
    </lineage>
</organism>
<dbReference type="SUPFAM" id="SSF46785">
    <property type="entry name" value="Winged helix' DNA-binding domain"/>
    <property type="match status" value="1"/>
</dbReference>